<evidence type="ECO:0000313" key="6">
    <source>
        <dbReference type="EMBL" id="POM70112.1"/>
    </source>
</evidence>
<comment type="cofactor">
    <cofactor evidence="1">
        <name>FAD</name>
        <dbReference type="ChEBI" id="CHEBI:57692"/>
    </cofactor>
</comment>
<comment type="caution">
    <text evidence="6">The sequence shown here is derived from an EMBL/GenBank/DDBJ whole genome shotgun (WGS) entry which is preliminary data.</text>
</comment>
<dbReference type="EMBL" id="NCKW01007416">
    <property type="protein sequence ID" value="POM70112.1"/>
    <property type="molecule type" value="Genomic_DNA"/>
</dbReference>
<dbReference type="AlphaFoldDB" id="A0A2P4XX32"/>
<feature type="domain" description="Berberine/berberine-like" evidence="5">
    <location>
        <begin position="249"/>
        <end position="280"/>
    </location>
</feature>
<dbReference type="Gene3D" id="3.30.465.10">
    <property type="match status" value="1"/>
</dbReference>
<dbReference type="InterPro" id="IPR016169">
    <property type="entry name" value="FAD-bd_PCMH_sub2"/>
</dbReference>
<dbReference type="GO" id="GO:0016491">
    <property type="term" value="F:oxidoreductase activity"/>
    <property type="evidence" value="ECO:0007669"/>
    <property type="project" value="UniProtKB-KW"/>
</dbReference>
<dbReference type="OrthoDB" id="407275at2759"/>
<keyword evidence="3" id="KW-0274">FAD</keyword>
<dbReference type="InterPro" id="IPR012951">
    <property type="entry name" value="BBE"/>
</dbReference>
<proteinExistence type="predicted"/>
<dbReference type="Gene3D" id="3.40.462.20">
    <property type="match status" value="1"/>
</dbReference>
<protein>
    <submittedName>
        <fullName evidence="6">Berberine-like protein</fullName>
    </submittedName>
</protein>
<evidence type="ECO:0000256" key="4">
    <source>
        <dbReference type="ARBA" id="ARBA00023002"/>
    </source>
</evidence>
<organism evidence="6 7">
    <name type="scientific">Phytophthora palmivora</name>
    <dbReference type="NCBI Taxonomy" id="4796"/>
    <lineage>
        <taxon>Eukaryota</taxon>
        <taxon>Sar</taxon>
        <taxon>Stramenopiles</taxon>
        <taxon>Oomycota</taxon>
        <taxon>Peronosporomycetes</taxon>
        <taxon>Peronosporales</taxon>
        <taxon>Peronosporaceae</taxon>
        <taxon>Phytophthora</taxon>
    </lineage>
</organism>
<evidence type="ECO:0000313" key="7">
    <source>
        <dbReference type="Proteomes" id="UP000237271"/>
    </source>
</evidence>
<dbReference type="PANTHER" id="PTHR42973">
    <property type="entry name" value="BINDING OXIDOREDUCTASE, PUTATIVE (AFU_ORTHOLOGUE AFUA_1G17690)-RELATED"/>
    <property type="match status" value="1"/>
</dbReference>
<evidence type="ECO:0000256" key="2">
    <source>
        <dbReference type="ARBA" id="ARBA00022630"/>
    </source>
</evidence>
<evidence type="ECO:0000259" key="5">
    <source>
        <dbReference type="Pfam" id="PF08031"/>
    </source>
</evidence>
<sequence>MGVVLDFKIRTLDPPSQRVTNYTIEFNSSTKPTQQDNVDALIGTQKWALSKDNNDHVSIRFSLKTKSTLQGFFYGGGAEAKTVFASLMKNLPPSMVLTTTEEDFWTSEEYSTPGLVKQTLTPRRYFYINSVTIPRSSPLDNTTAWELFSNTAFAPKLPDASASGFVDIWGGKYAKGVTPDLSAWKHDDNLHLIRWDMRSSSFDVFADSSLTTMRENFYKFVDAYKASGGVPGGFTTYRDDKWTVPEMAEYLYGGGNFKKLQKIKTAYDPNEVFNTDPQAIPALKA</sequence>
<reference evidence="6 7" key="1">
    <citation type="journal article" date="2017" name="Genome Biol. Evol.">
        <title>Phytophthora megakarya and P. palmivora, closely related causal agents of cacao black pod rot, underwent increases in genome sizes and gene numbers by different mechanisms.</title>
        <authorList>
            <person name="Ali S.S."/>
            <person name="Shao J."/>
            <person name="Lary D.J."/>
            <person name="Kronmiller B."/>
            <person name="Shen D."/>
            <person name="Strem M.D."/>
            <person name="Amoako-Attah I."/>
            <person name="Akrofi A.Y."/>
            <person name="Begoude B.A."/>
            <person name="Ten Hoopen G.M."/>
            <person name="Coulibaly K."/>
            <person name="Kebe B.I."/>
            <person name="Melnick R.L."/>
            <person name="Guiltinan M.J."/>
            <person name="Tyler B.M."/>
            <person name="Meinhardt L.W."/>
            <person name="Bailey B.A."/>
        </authorList>
    </citation>
    <scope>NUCLEOTIDE SEQUENCE [LARGE SCALE GENOMIC DNA]</scope>
    <source>
        <strain evidence="7">sbr112.9</strain>
    </source>
</reference>
<keyword evidence="7" id="KW-1185">Reference proteome</keyword>
<dbReference type="Proteomes" id="UP000237271">
    <property type="component" value="Unassembled WGS sequence"/>
</dbReference>
<name>A0A2P4XX32_9STRA</name>
<dbReference type="PANTHER" id="PTHR42973:SF39">
    <property type="entry name" value="FAD-BINDING PCMH-TYPE DOMAIN-CONTAINING PROTEIN"/>
    <property type="match status" value="1"/>
</dbReference>
<evidence type="ECO:0000256" key="3">
    <source>
        <dbReference type="ARBA" id="ARBA00022827"/>
    </source>
</evidence>
<dbReference type="GO" id="GO:0050660">
    <property type="term" value="F:flavin adenine dinucleotide binding"/>
    <property type="evidence" value="ECO:0007669"/>
    <property type="project" value="InterPro"/>
</dbReference>
<dbReference type="Pfam" id="PF08031">
    <property type="entry name" value="BBE"/>
    <property type="match status" value="1"/>
</dbReference>
<accession>A0A2P4XX32</accession>
<evidence type="ECO:0000256" key="1">
    <source>
        <dbReference type="ARBA" id="ARBA00001974"/>
    </source>
</evidence>
<gene>
    <name evidence="6" type="ORF">PHPALM_13505</name>
</gene>
<keyword evidence="4" id="KW-0560">Oxidoreductase</keyword>
<dbReference type="InterPro" id="IPR050416">
    <property type="entry name" value="FAD-linked_Oxidoreductase"/>
</dbReference>
<keyword evidence="2" id="KW-0285">Flavoprotein</keyword>